<evidence type="ECO:0000256" key="3">
    <source>
        <dbReference type="ARBA" id="ARBA00022801"/>
    </source>
</evidence>
<comment type="similarity">
    <text evidence="1">Belongs to the peptidase S33 family.</text>
</comment>
<dbReference type="Pfam" id="PF06441">
    <property type="entry name" value="EHN"/>
    <property type="match status" value="1"/>
</dbReference>
<keyword evidence="3" id="KW-0378">Hydrolase</keyword>
<dbReference type="Proteomes" id="UP000183208">
    <property type="component" value="Unassembled WGS sequence"/>
</dbReference>
<dbReference type="PRINTS" id="PR00412">
    <property type="entry name" value="EPOXHYDRLASE"/>
</dbReference>
<dbReference type="AlphaFoldDB" id="A0A1M6UUT9"/>
<dbReference type="InterPro" id="IPR016292">
    <property type="entry name" value="Epoxide_hydrolase"/>
</dbReference>
<dbReference type="GO" id="GO:0097176">
    <property type="term" value="P:epoxide metabolic process"/>
    <property type="evidence" value="ECO:0007669"/>
    <property type="project" value="TreeGrafter"/>
</dbReference>
<dbReference type="SUPFAM" id="SSF53474">
    <property type="entry name" value="alpha/beta-Hydrolases"/>
    <property type="match status" value="1"/>
</dbReference>
<evidence type="ECO:0000259" key="5">
    <source>
        <dbReference type="Pfam" id="PF06441"/>
    </source>
</evidence>
<evidence type="ECO:0000256" key="2">
    <source>
        <dbReference type="ARBA" id="ARBA00022797"/>
    </source>
</evidence>
<dbReference type="PANTHER" id="PTHR21661">
    <property type="entry name" value="EPOXIDE HYDROLASE 1-RELATED"/>
    <property type="match status" value="1"/>
</dbReference>
<evidence type="ECO:0000256" key="1">
    <source>
        <dbReference type="ARBA" id="ARBA00010088"/>
    </source>
</evidence>
<feature type="active site" description="Proton donor" evidence="4">
    <location>
        <position position="307"/>
    </location>
</feature>
<dbReference type="Gene3D" id="3.40.50.1820">
    <property type="entry name" value="alpha/beta hydrolase"/>
    <property type="match status" value="1"/>
</dbReference>
<dbReference type="InterPro" id="IPR029058">
    <property type="entry name" value="AB_hydrolase_fold"/>
</dbReference>
<organism evidence="6 7">
    <name type="scientific">Bradyrhizobium lablabi</name>
    <dbReference type="NCBI Taxonomy" id="722472"/>
    <lineage>
        <taxon>Bacteria</taxon>
        <taxon>Pseudomonadati</taxon>
        <taxon>Pseudomonadota</taxon>
        <taxon>Alphaproteobacteria</taxon>
        <taxon>Hyphomicrobiales</taxon>
        <taxon>Nitrobacteraceae</taxon>
        <taxon>Bradyrhizobium</taxon>
    </lineage>
</organism>
<evidence type="ECO:0000313" key="6">
    <source>
        <dbReference type="EMBL" id="SEC54599.1"/>
    </source>
</evidence>
<proteinExistence type="inferred from homology"/>
<dbReference type="InterPro" id="IPR000639">
    <property type="entry name" value="Epox_hydrolase-like"/>
</dbReference>
<feature type="domain" description="Epoxide hydrolase N-terminal" evidence="5">
    <location>
        <begin position="7"/>
        <end position="112"/>
    </location>
</feature>
<accession>A0A1M6UUT9</accession>
<gene>
    <name evidence="6" type="ORF">SAMN05444171_1681</name>
</gene>
<dbReference type="PANTHER" id="PTHR21661:SF35">
    <property type="entry name" value="EPOXIDE HYDROLASE"/>
    <property type="match status" value="1"/>
</dbReference>
<name>A0A1M6UUT9_9BRAD</name>
<reference evidence="6 7" key="1">
    <citation type="submission" date="2016-10" db="EMBL/GenBank/DDBJ databases">
        <authorList>
            <person name="de Groot N.N."/>
        </authorList>
    </citation>
    <scope>NUCLEOTIDE SEQUENCE [LARGE SCALE GENOMIC DNA]</scope>
    <source>
        <strain evidence="6 7">GAS522</strain>
    </source>
</reference>
<evidence type="ECO:0000256" key="4">
    <source>
        <dbReference type="PIRSR" id="PIRSR001112-1"/>
    </source>
</evidence>
<dbReference type="InterPro" id="IPR010497">
    <property type="entry name" value="Epoxide_hydro_N"/>
</dbReference>
<dbReference type="GO" id="GO:0004301">
    <property type="term" value="F:epoxide hydrolase activity"/>
    <property type="evidence" value="ECO:0007669"/>
    <property type="project" value="TreeGrafter"/>
</dbReference>
<sequence length="386" mass="43104">MAMNAEIKPYRISVGDEVLDDLKSRLRNTRWPEAELVDDWSQGAPLKWIKDVCRTWAEDYDWRAREAKLNRFAQFTTEIDGLGIHFLHVRSKHPDAMPLIITHGWPGSVVEFHKVIEPLTDPTAHGGDAADAFHVVCPSLPGFGFSEKPAASGWGVDRIASAWAVLMDRLGYARYGAQGGDWGSAVTTALGAQDGDHCAGIHITLAMGARPNVEGQPTPEEARALQGLNYYADWDSGYSKQQSTRPQTLGYALTDSPSGQAAWILEKFWAWTDCDGHPENILGRDELLDNVMLYWVTATAASSARLYWESFGPKRRTAHKVTVPTGVAVFPKEIVTPVRKWMEPSFTNIRHWREMPKGGHFAAFEQPGLFVPEVRDFFRTLRNPSA</sequence>
<dbReference type="PIRSF" id="PIRSF001112">
    <property type="entry name" value="Epoxide_hydrolase"/>
    <property type="match status" value="1"/>
</dbReference>
<dbReference type="EMBL" id="FNTI01000001">
    <property type="protein sequence ID" value="SEC54599.1"/>
    <property type="molecule type" value="Genomic_DNA"/>
</dbReference>
<evidence type="ECO:0000313" key="7">
    <source>
        <dbReference type="Proteomes" id="UP000183208"/>
    </source>
</evidence>
<feature type="active site" description="Nucleophile" evidence="4">
    <location>
        <position position="181"/>
    </location>
</feature>
<feature type="active site" description="Proton acceptor" evidence="4">
    <location>
        <position position="360"/>
    </location>
</feature>
<protein>
    <submittedName>
        <fullName evidence="6">Pimeloyl-ACP methyl ester carboxylesterase</fullName>
    </submittedName>
</protein>
<keyword evidence="2" id="KW-0058">Aromatic hydrocarbons catabolism</keyword>